<dbReference type="Proteomes" id="UP000605201">
    <property type="component" value="Unassembled WGS sequence"/>
</dbReference>
<accession>A0A8J6TPX2</accession>
<dbReference type="Gene3D" id="2.60.120.10">
    <property type="entry name" value="Jelly Rolls"/>
    <property type="match status" value="1"/>
</dbReference>
<dbReference type="AlphaFoldDB" id="A0A8J6TPX2"/>
<protein>
    <recommendedName>
        <fullName evidence="1">Cyclic nucleotide-binding domain-containing protein</fullName>
    </recommendedName>
</protein>
<organism evidence="2 3">
    <name type="scientific">Candidatus Desulfatibia vada</name>
    <dbReference type="NCBI Taxonomy" id="2841696"/>
    <lineage>
        <taxon>Bacteria</taxon>
        <taxon>Pseudomonadati</taxon>
        <taxon>Thermodesulfobacteriota</taxon>
        <taxon>Desulfobacteria</taxon>
        <taxon>Desulfobacterales</taxon>
        <taxon>Desulfobacterales incertae sedis</taxon>
        <taxon>Candidatus Desulfatibia</taxon>
    </lineage>
</organism>
<feature type="domain" description="Cyclic nucleotide-binding" evidence="1">
    <location>
        <begin position="1"/>
        <end position="50"/>
    </location>
</feature>
<proteinExistence type="predicted"/>
<gene>
    <name evidence="2" type="ORF">H8D96_05770</name>
</gene>
<sequence length="60" mass="6967">MAYLLNESRTATAIAETESILLIMMPDVFEELLQANTIFSRDIIQVLCNRLRRTHFAERP</sequence>
<reference evidence="2 3" key="1">
    <citation type="submission" date="2020-08" db="EMBL/GenBank/DDBJ databases">
        <title>Bridging the membrane lipid divide: bacteria of the FCB group superphylum have the potential to synthesize archaeal ether lipids.</title>
        <authorList>
            <person name="Villanueva L."/>
            <person name="Von Meijenfeldt F.A.B."/>
            <person name="Westbye A.B."/>
            <person name="Yadav S."/>
            <person name="Hopmans E.C."/>
            <person name="Dutilh B.E."/>
            <person name="Sinninghe Damste J.S."/>
        </authorList>
    </citation>
    <scope>NUCLEOTIDE SEQUENCE [LARGE SCALE GENOMIC DNA]</scope>
    <source>
        <strain evidence="2">NIOZ-UU17</strain>
    </source>
</reference>
<dbReference type="InterPro" id="IPR018490">
    <property type="entry name" value="cNMP-bd_dom_sf"/>
</dbReference>
<evidence type="ECO:0000313" key="3">
    <source>
        <dbReference type="Proteomes" id="UP000605201"/>
    </source>
</evidence>
<dbReference type="SUPFAM" id="SSF51206">
    <property type="entry name" value="cAMP-binding domain-like"/>
    <property type="match status" value="1"/>
</dbReference>
<evidence type="ECO:0000313" key="2">
    <source>
        <dbReference type="EMBL" id="MBC8431408.1"/>
    </source>
</evidence>
<comment type="caution">
    <text evidence="2">The sequence shown here is derived from an EMBL/GenBank/DDBJ whole genome shotgun (WGS) entry which is preliminary data.</text>
</comment>
<name>A0A8J6TPX2_9BACT</name>
<evidence type="ECO:0000259" key="1">
    <source>
        <dbReference type="PROSITE" id="PS50042"/>
    </source>
</evidence>
<dbReference type="EMBL" id="JACNIG010000141">
    <property type="protein sequence ID" value="MBC8431408.1"/>
    <property type="molecule type" value="Genomic_DNA"/>
</dbReference>
<dbReference type="InterPro" id="IPR000595">
    <property type="entry name" value="cNMP-bd_dom"/>
</dbReference>
<dbReference type="PROSITE" id="PS50042">
    <property type="entry name" value="CNMP_BINDING_3"/>
    <property type="match status" value="1"/>
</dbReference>
<dbReference type="InterPro" id="IPR014710">
    <property type="entry name" value="RmlC-like_jellyroll"/>
</dbReference>